<evidence type="ECO:0000313" key="1">
    <source>
        <dbReference type="EMBL" id="KAH8479597.1"/>
    </source>
</evidence>
<gene>
    <name evidence="1" type="ORF">H0E87_031535</name>
</gene>
<protein>
    <submittedName>
        <fullName evidence="1">Uncharacterized protein</fullName>
    </submittedName>
</protein>
<organism evidence="1 2">
    <name type="scientific">Populus deltoides</name>
    <name type="common">Eastern poplar</name>
    <name type="synonym">Eastern cottonwood</name>
    <dbReference type="NCBI Taxonomy" id="3696"/>
    <lineage>
        <taxon>Eukaryota</taxon>
        <taxon>Viridiplantae</taxon>
        <taxon>Streptophyta</taxon>
        <taxon>Embryophyta</taxon>
        <taxon>Tracheophyta</taxon>
        <taxon>Spermatophyta</taxon>
        <taxon>Magnoliopsida</taxon>
        <taxon>eudicotyledons</taxon>
        <taxon>Gunneridae</taxon>
        <taxon>Pentapetalae</taxon>
        <taxon>rosids</taxon>
        <taxon>fabids</taxon>
        <taxon>Malpighiales</taxon>
        <taxon>Salicaceae</taxon>
        <taxon>Saliceae</taxon>
        <taxon>Populus</taxon>
    </lineage>
</organism>
<reference evidence="1" key="1">
    <citation type="journal article" date="2021" name="J. Hered.">
        <title>Genome Assembly of Salicaceae Populus deltoides (Eastern Cottonwood) I-69 Based on Nanopore Sequencing and Hi-C Technologies.</title>
        <authorList>
            <person name="Bai S."/>
            <person name="Wu H."/>
            <person name="Zhang J."/>
            <person name="Pan Z."/>
            <person name="Zhao W."/>
            <person name="Li Z."/>
            <person name="Tong C."/>
        </authorList>
    </citation>
    <scope>NUCLEOTIDE SEQUENCE</scope>
    <source>
        <tissue evidence="1">Leaf</tissue>
    </source>
</reference>
<comment type="caution">
    <text evidence="1">The sequence shown here is derived from an EMBL/GenBank/DDBJ whole genome shotgun (WGS) entry which is preliminary data.</text>
</comment>
<dbReference type="Proteomes" id="UP000807159">
    <property type="component" value="Unassembled WGS sequence"/>
</dbReference>
<proteinExistence type="predicted"/>
<dbReference type="AlphaFoldDB" id="A0A8T2WIT2"/>
<sequence length="142" mass="15395">MQSGFVDDFRVPRGALGAIHAQPVIGLLVDDFESLGAAWGANPRATPPVDDFESLGAALGRPIHAPPDDSFVDDFESLGVLWGIHAPPVKHRLLMISRVPRGRFGRESSATRVQPLDDFESLGAALGRRIHATPPMSRFDDF</sequence>
<keyword evidence="2" id="KW-1185">Reference proteome</keyword>
<name>A0A8T2WIT2_POPDE</name>
<evidence type="ECO:0000313" key="2">
    <source>
        <dbReference type="Proteomes" id="UP000807159"/>
    </source>
</evidence>
<accession>A0A8T2WIT2</accession>
<dbReference type="EMBL" id="JACEGQ020000123">
    <property type="protein sequence ID" value="KAH8479597.1"/>
    <property type="molecule type" value="Genomic_DNA"/>
</dbReference>